<dbReference type="EC" id="1.11.1.7" evidence="4 19"/>
<name>A0A7J6VSK0_THATH</name>
<evidence type="ECO:0000256" key="10">
    <source>
        <dbReference type="ARBA" id="ARBA00023002"/>
    </source>
</evidence>
<dbReference type="AlphaFoldDB" id="A0A7J6VSK0"/>
<dbReference type="Gene3D" id="1.10.520.10">
    <property type="match status" value="1"/>
</dbReference>
<feature type="disulfide bond" evidence="18">
    <location>
        <begin position="194"/>
        <end position="226"/>
    </location>
</feature>
<keyword evidence="7 19" id="KW-0349">Heme</keyword>
<dbReference type="Proteomes" id="UP000554482">
    <property type="component" value="Unassembled WGS sequence"/>
</dbReference>
<dbReference type="SUPFAM" id="SSF48113">
    <property type="entry name" value="Heme-dependent peroxidases"/>
    <property type="match status" value="1"/>
</dbReference>
<feature type="disulfide bond" evidence="18">
    <location>
        <begin position="65"/>
        <end position="70"/>
    </location>
</feature>
<keyword evidence="10 19" id="KW-0560">Oxidoreductase</keyword>
<organism evidence="21 22">
    <name type="scientific">Thalictrum thalictroides</name>
    <name type="common">Rue-anemone</name>
    <name type="synonym">Anemone thalictroides</name>
    <dbReference type="NCBI Taxonomy" id="46969"/>
    <lineage>
        <taxon>Eukaryota</taxon>
        <taxon>Viridiplantae</taxon>
        <taxon>Streptophyta</taxon>
        <taxon>Embryophyta</taxon>
        <taxon>Tracheophyta</taxon>
        <taxon>Spermatophyta</taxon>
        <taxon>Magnoliopsida</taxon>
        <taxon>Ranunculales</taxon>
        <taxon>Ranunculaceae</taxon>
        <taxon>Thalictroideae</taxon>
        <taxon>Thalictrum</taxon>
    </lineage>
</organism>
<evidence type="ECO:0000256" key="8">
    <source>
        <dbReference type="ARBA" id="ARBA00022723"/>
    </source>
</evidence>
<comment type="function">
    <text evidence="2">Removal of H(2)O(2), oxidation of toxic reductants, biosynthesis and degradation of lignin, suberization, auxin catabolism, response to environmental stresses such as wounding, pathogen attack and oxidative stress. These functions might be dependent on each isozyme/isoform in each plant tissue.</text>
</comment>
<comment type="similarity">
    <text evidence="19">Belongs to the peroxidase family. Classical plant (class III) peroxidase subfamily.</text>
</comment>
<dbReference type="OrthoDB" id="2113341at2759"/>
<dbReference type="GO" id="GO:0046872">
    <property type="term" value="F:metal ion binding"/>
    <property type="evidence" value="ECO:0007669"/>
    <property type="project" value="UniProtKB-UniRule"/>
</dbReference>
<dbReference type="PANTHER" id="PTHR31517">
    <property type="match status" value="1"/>
</dbReference>
<dbReference type="GO" id="GO:0020037">
    <property type="term" value="F:heme binding"/>
    <property type="evidence" value="ECO:0007669"/>
    <property type="project" value="UniProtKB-UniRule"/>
</dbReference>
<dbReference type="InterPro" id="IPR010255">
    <property type="entry name" value="Haem_peroxidase_sf"/>
</dbReference>
<keyword evidence="12 18" id="KW-1015">Disulfide bond</keyword>
<evidence type="ECO:0000256" key="13">
    <source>
        <dbReference type="ARBA" id="ARBA00023324"/>
    </source>
</evidence>
<dbReference type="Pfam" id="PF00141">
    <property type="entry name" value="peroxidase"/>
    <property type="match status" value="1"/>
</dbReference>
<feature type="binding site" evidence="16">
    <location>
        <position position="64"/>
    </location>
    <ligand>
        <name>Ca(2+)</name>
        <dbReference type="ChEBI" id="CHEBI:29108"/>
        <label>1</label>
    </ligand>
</feature>
<feature type="binding site" evidence="16">
    <location>
        <position position="69"/>
    </location>
    <ligand>
        <name>Ca(2+)</name>
        <dbReference type="ChEBI" id="CHEBI:29108"/>
        <label>1</label>
    </ligand>
</feature>
<evidence type="ECO:0000256" key="18">
    <source>
        <dbReference type="PIRSR" id="PIRSR600823-5"/>
    </source>
</evidence>
<dbReference type="InterPro" id="IPR000823">
    <property type="entry name" value="Peroxidase_pln"/>
</dbReference>
<dbReference type="GO" id="GO:0005576">
    <property type="term" value="C:extracellular region"/>
    <property type="evidence" value="ECO:0007669"/>
    <property type="project" value="UniProtKB-SubCell"/>
</dbReference>
<dbReference type="FunFam" id="1.10.520.10:FF:000008">
    <property type="entry name" value="Peroxidase"/>
    <property type="match status" value="1"/>
</dbReference>
<dbReference type="InterPro" id="IPR019793">
    <property type="entry name" value="Peroxidases_heam-ligand_BS"/>
</dbReference>
<dbReference type="Gene3D" id="1.10.420.10">
    <property type="entry name" value="Peroxidase, domain 2"/>
    <property type="match status" value="1"/>
</dbReference>
<evidence type="ECO:0000256" key="3">
    <source>
        <dbReference type="ARBA" id="ARBA00006873"/>
    </source>
</evidence>
<reference evidence="21 22" key="1">
    <citation type="submission" date="2020-06" db="EMBL/GenBank/DDBJ databases">
        <title>Transcriptomic and genomic resources for Thalictrum thalictroides and T. hernandezii: Facilitating candidate gene discovery in an emerging model plant lineage.</title>
        <authorList>
            <person name="Arias T."/>
            <person name="Riano-Pachon D.M."/>
            <person name="Di Stilio V.S."/>
        </authorList>
    </citation>
    <scope>NUCLEOTIDE SEQUENCE [LARGE SCALE GENOMIC DNA]</scope>
    <source>
        <strain evidence="22">cv. WT478/WT964</strain>
        <tissue evidence="21">Leaves</tissue>
    </source>
</reference>
<feature type="binding site" evidence="16">
    <location>
        <position position="250"/>
    </location>
    <ligand>
        <name>Ca(2+)</name>
        <dbReference type="ChEBI" id="CHEBI:29108"/>
        <label>2</label>
    </ligand>
</feature>
<evidence type="ECO:0000256" key="6">
    <source>
        <dbReference type="ARBA" id="ARBA00022559"/>
    </source>
</evidence>
<dbReference type="InterPro" id="IPR033905">
    <property type="entry name" value="Secretory_peroxidase"/>
</dbReference>
<dbReference type="CDD" id="cd00693">
    <property type="entry name" value="secretory_peroxidase"/>
    <property type="match status" value="1"/>
</dbReference>
<comment type="cofactor">
    <cofactor evidence="16 19">
        <name>heme b</name>
        <dbReference type="ChEBI" id="CHEBI:60344"/>
    </cofactor>
    <text evidence="16 19">Binds 1 heme b (iron(II)-protoporphyrin IX) group per subunit.</text>
</comment>
<evidence type="ECO:0000256" key="9">
    <source>
        <dbReference type="ARBA" id="ARBA00022837"/>
    </source>
</evidence>
<dbReference type="PROSITE" id="PS00435">
    <property type="entry name" value="PEROXIDASE_1"/>
    <property type="match status" value="1"/>
</dbReference>
<dbReference type="GO" id="GO:0140825">
    <property type="term" value="F:lactoperoxidase activity"/>
    <property type="evidence" value="ECO:0007669"/>
    <property type="project" value="UniProtKB-EC"/>
</dbReference>
<feature type="binding site" evidence="15">
    <location>
        <position position="157"/>
    </location>
    <ligand>
        <name>substrate</name>
    </ligand>
</feature>
<dbReference type="PRINTS" id="PR00458">
    <property type="entry name" value="PEROXIDASE"/>
</dbReference>
<evidence type="ECO:0000256" key="2">
    <source>
        <dbReference type="ARBA" id="ARBA00002322"/>
    </source>
</evidence>
<dbReference type="PRINTS" id="PR00461">
    <property type="entry name" value="PLPEROXIDASE"/>
</dbReference>
<evidence type="ECO:0000256" key="16">
    <source>
        <dbReference type="PIRSR" id="PIRSR600823-3"/>
    </source>
</evidence>
<comment type="subcellular location">
    <subcellularLocation>
        <location evidence="19">Secreted</location>
    </subcellularLocation>
</comment>
<feature type="chain" id="PRO_5029932204" description="Peroxidase" evidence="19">
    <location>
        <begin position="20"/>
        <end position="331"/>
    </location>
</feature>
<accession>A0A7J6VSK0</accession>
<evidence type="ECO:0000256" key="15">
    <source>
        <dbReference type="PIRSR" id="PIRSR600823-2"/>
    </source>
</evidence>
<keyword evidence="5 19" id="KW-0964">Secreted</keyword>
<evidence type="ECO:0000256" key="17">
    <source>
        <dbReference type="PIRSR" id="PIRSR600823-4"/>
    </source>
</evidence>
<feature type="site" description="Transition state stabilizer" evidence="17">
    <location>
        <position position="59"/>
    </location>
</feature>
<dbReference type="GO" id="GO:0006979">
    <property type="term" value="P:response to oxidative stress"/>
    <property type="evidence" value="ECO:0007669"/>
    <property type="project" value="UniProtKB-UniRule"/>
</dbReference>
<feature type="domain" description="Plant heme peroxidase family profile" evidence="20">
    <location>
        <begin position="22"/>
        <end position="327"/>
    </location>
</feature>
<keyword evidence="19" id="KW-0732">Signal</keyword>
<keyword evidence="6 19" id="KW-0575">Peroxidase</keyword>
<keyword evidence="13 19" id="KW-0376">Hydrogen peroxide</keyword>
<comment type="caution">
    <text evidence="21">The sequence shown here is derived from an EMBL/GenBank/DDBJ whole genome shotgun (WGS) entry which is preliminary data.</text>
</comment>
<proteinExistence type="inferred from homology"/>
<dbReference type="EMBL" id="JABWDY010028148">
    <property type="protein sequence ID" value="KAF5187332.1"/>
    <property type="molecule type" value="Genomic_DNA"/>
</dbReference>
<protein>
    <recommendedName>
        <fullName evidence="4 19">Peroxidase</fullName>
        <ecNumber evidence="4 19">1.11.1.7</ecNumber>
    </recommendedName>
</protein>
<dbReference type="GO" id="GO:0042744">
    <property type="term" value="P:hydrogen peroxide catabolic process"/>
    <property type="evidence" value="ECO:0007669"/>
    <property type="project" value="UniProtKB-KW"/>
</dbReference>
<evidence type="ECO:0000256" key="19">
    <source>
        <dbReference type="RuleBase" id="RU362060"/>
    </source>
</evidence>
<comment type="catalytic activity">
    <reaction evidence="1 19">
        <text>2 a phenolic donor + H2O2 = 2 a phenolic radical donor + 2 H2O</text>
        <dbReference type="Rhea" id="RHEA:56136"/>
        <dbReference type="ChEBI" id="CHEBI:15377"/>
        <dbReference type="ChEBI" id="CHEBI:16240"/>
        <dbReference type="ChEBI" id="CHEBI:139520"/>
        <dbReference type="ChEBI" id="CHEBI:139521"/>
        <dbReference type="EC" id="1.11.1.7"/>
    </reaction>
</comment>
<comment type="similarity">
    <text evidence="3">Belongs to the peroxidase family. Ascorbate peroxidase subfamily.</text>
</comment>
<keyword evidence="9 16" id="KW-0106">Calcium</keyword>
<comment type="cofactor">
    <cofactor evidence="16 19">
        <name>Ca(2+)</name>
        <dbReference type="ChEBI" id="CHEBI:29108"/>
    </cofactor>
    <text evidence="16 19">Binds 2 calcium ions per subunit.</text>
</comment>
<feature type="binding site" evidence="16">
    <location>
        <position position="71"/>
    </location>
    <ligand>
        <name>Ca(2+)</name>
        <dbReference type="ChEBI" id="CHEBI:29108"/>
        <label>1</label>
    </ligand>
</feature>
<dbReference type="PANTHER" id="PTHR31517:SF59">
    <property type="entry name" value="PEROXIDASE"/>
    <property type="match status" value="1"/>
</dbReference>
<dbReference type="PROSITE" id="PS50873">
    <property type="entry name" value="PEROXIDASE_4"/>
    <property type="match status" value="1"/>
</dbReference>
<keyword evidence="8 16" id="KW-0479">Metal-binding</keyword>
<evidence type="ECO:0000256" key="11">
    <source>
        <dbReference type="ARBA" id="ARBA00023004"/>
    </source>
</evidence>
<evidence type="ECO:0000256" key="12">
    <source>
        <dbReference type="ARBA" id="ARBA00023157"/>
    </source>
</evidence>
<keyword evidence="22" id="KW-1185">Reference proteome</keyword>
<evidence type="ECO:0000256" key="4">
    <source>
        <dbReference type="ARBA" id="ARBA00012313"/>
    </source>
</evidence>
<feature type="active site" description="Proton acceptor" evidence="14">
    <location>
        <position position="63"/>
    </location>
</feature>
<evidence type="ECO:0000313" key="22">
    <source>
        <dbReference type="Proteomes" id="UP000554482"/>
    </source>
</evidence>
<feature type="disulfide bond" evidence="18">
    <location>
        <begin position="32"/>
        <end position="111"/>
    </location>
</feature>
<dbReference type="FunFam" id="1.10.420.10:FF:000001">
    <property type="entry name" value="Peroxidase"/>
    <property type="match status" value="1"/>
</dbReference>
<feature type="binding site" evidence="16">
    <location>
        <position position="239"/>
    </location>
    <ligand>
        <name>Ca(2+)</name>
        <dbReference type="ChEBI" id="CHEBI:29108"/>
        <label>2</label>
    </ligand>
</feature>
<evidence type="ECO:0000313" key="21">
    <source>
        <dbReference type="EMBL" id="KAF5187332.1"/>
    </source>
</evidence>
<evidence type="ECO:0000256" key="1">
    <source>
        <dbReference type="ARBA" id="ARBA00000189"/>
    </source>
</evidence>
<dbReference type="InterPro" id="IPR002016">
    <property type="entry name" value="Haem_peroxidase"/>
</dbReference>
<evidence type="ECO:0000256" key="7">
    <source>
        <dbReference type="ARBA" id="ARBA00022617"/>
    </source>
</evidence>
<feature type="signal peptide" evidence="19">
    <location>
        <begin position="1"/>
        <end position="19"/>
    </location>
</feature>
<feature type="binding site" evidence="16">
    <location>
        <position position="85"/>
    </location>
    <ligand>
        <name>Ca(2+)</name>
        <dbReference type="ChEBI" id="CHEBI:29108"/>
        <label>1</label>
    </ligand>
</feature>
<feature type="binding site" evidence="16">
    <location>
        <position position="255"/>
    </location>
    <ligand>
        <name>Ca(2+)</name>
        <dbReference type="ChEBI" id="CHEBI:29108"/>
        <label>2</label>
    </ligand>
</feature>
<feature type="disulfide bond" evidence="18">
    <location>
        <begin position="117"/>
        <end position="323"/>
    </location>
</feature>
<sequence>MAALLFALAILLLALQVHAAESLQFHFYQNTCPQAELVVKNIMAEEFKRDPSIPAGLLRLHFHDCIIRGCDALVLLDSRGENVAEKEAPPNLSLRGFEVIDKIKVELEKTCRGVVSCADILALATRDGVSLSAGSSYRLPTGRRDGTVSTMSDVHIPGPSRPLGFVLNVVQAIGLNLDDLTTLLGAHAIGFCHCGFFIDRLYNFKGTGCADPDLDQSVFKFLTKKCPRPVTEIFNISKDPTVFMTPTSNTPFKLDSSFYRGLLNGEAVLQLDQGLAFTDVTQKLATKYVQQPNIFRREFSKAMIKLGNVGVLTGQQGQVRLNCRRVNRRKQ</sequence>
<evidence type="ECO:0000256" key="5">
    <source>
        <dbReference type="ARBA" id="ARBA00022525"/>
    </source>
</evidence>
<evidence type="ECO:0000259" key="20">
    <source>
        <dbReference type="PROSITE" id="PS50873"/>
    </source>
</evidence>
<feature type="binding site" description="axial binding residue" evidence="16">
    <location>
        <position position="187"/>
    </location>
    <ligand>
        <name>heme b</name>
        <dbReference type="ChEBI" id="CHEBI:60344"/>
    </ligand>
    <ligandPart>
        <name>Fe</name>
        <dbReference type="ChEBI" id="CHEBI:18248"/>
    </ligandPart>
</feature>
<gene>
    <name evidence="21" type="ORF">FRX31_023080</name>
</gene>
<evidence type="ECO:0000256" key="14">
    <source>
        <dbReference type="PIRSR" id="PIRSR600823-1"/>
    </source>
</evidence>
<keyword evidence="11 16" id="KW-0408">Iron</keyword>